<keyword evidence="3" id="KW-0808">Transferase</keyword>
<organism evidence="3 4">
    <name type="scientific">Friedmanniomyces endolithicus</name>
    <dbReference type="NCBI Taxonomy" id="329885"/>
    <lineage>
        <taxon>Eukaryota</taxon>
        <taxon>Fungi</taxon>
        <taxon>Dikarya</taxon>
        <taxon>Ascomycota</taxon>
        <taxon>Pezizomycotina</taxon>
        <taxon>Dothideomycetes</taxon>
        <taxon>Dothideomycetidae</taxon>
        <taxon>Mycosphaerellales</taxon>
        <taxon>Teratosphaeriaceae</taxon>
        <taxon>Friedmanniomyces</taxon>
    </lineage>
</organism>
<evidence type="ECO:0000259" key="2">
    <source>
        <dbReference type="Pfam" id="PF08543"/>
    </source>
</evidence>
<dbReference type="InterPro" id="IPR004305">
    <property type="entry name" value="Thiaminase-2/PQQC"/>
</dbReference>
<dbReference type="SUPFAM" id="SSF48613">
    <property type="entry name" value="Heme oxygenase-like"/>
    <property type="match status" value="1"/>
</dbReference>
<comment type="caution">
    <text evidence="3">The sequence shown here is derived from an EMBL/GenBank/DDBJ whole genome shotgun (WGS) entry which is preliminary data.</text>
</comment>
<keyword evidence="4" id="KW-1185">Reference proteome</keyword>
<dbReference type="Proteomes" id="UP001175353">
    <property type="component" value="Unassembled WGS sequence"/>
</dbReference>
<dbReference type="PANTHER" id="PTHR20858:SF17">
    <property type="entry name" value="HYDROXYMETHYLPYRIMIDINE_PHOSPHOMETHYLPYRIMIDINE KINASE THI20-RELATED"/>
    <property type="match status" value="1"/>
</dbReference>
<dbReference type="InterPro" id="IPR013749">
    <property type="entry name" value="PM/HMP-P_kinase-1"/>
</dbReference>
<dbReference type="EMBL" id="JAUJLE010000205">
    <property type="protein sequence ID" value="KAK0968654.1"/>
    <property type="molecule type" value="Genomic_DNA"/>
</dbReference>
<evidence type="ECO:0000313" key="4">
    <source>
        <dbReference type="Proteomes" id="UP001175353"/>
    </source>
</evidence>
<evidence type="ECO:0000259" key="1">
    <source>
        <dbReference type="Pfam" id="PF03070"/>
    </source>
</evidence>
<feature type="domain" description="Thiaminase-2/PQQC" evidence="1">
    <location>
        <begin position="232"/>
        <end position="271"/>
    </location>
</feature>
<gene>
    <name evidence="3" type="primary">THI20_1</name>
    <name evidence="3" type="ORF">LTR91_016652</name>
</gene>
<evidence type="ECO:0000313" key="3">
    <source>
        <dbReference type="EMBL" id="KAK0968654.1"/>
    </source>
</evidence>
<proteinExistence type="predicted"/>
<dbReference type="AlphaFoldDB" id="A0AAN6QKF7"/>
<dbReference type="PANTHER" id="PTHR20858">
    <property type="entry name" value="PHOSPHOMETHYLPYRIMIDINE KINASE"/>
    <property type="match status" value="1"/>
</dbReference>
<dbReference type="Gene3D" id="1.20.910.10">
    <property type="entry name" value="Heme oxygenase-like"/>
    <property type="match status" value="1"/>
</dbReference>
<reference evidence="3" key="1">
    <citation type="submission" date="2023-06" db="EMBL/GenBank/DDBJ databases">
        <title>Black Yeasts Isolated from many extreme environments.</title>
        <authorList>
            <person name="Coleine C."/>
            <person name="Stajich J.E."/>
            <person name="Selbmann L."/>
        </authorList>
    </citation>
    <scope>NUCLEOTIDE SEQUENCE</scope>
    <source>
        <strain evidence="3">CCFEE 5200</strain>
    </source>
</reference>
<dbReference type="GO" id="GO:0008972">
    <property type="term" value="F:phosphomethylpyrimidine kinase activity"/>
    <property type="evidence" value="ECO:0007669"/>
    <property type="project" value="InterPro"/>
</dbReference>
<dbReference type="InterPro" id="IPR016084">
    <property type="entry name" value="Haem_Oase-like_multi-hlx"/>
</dbReference>
<dbReference type="SUPFAM" id="SSF53613">
    <property type="entry name" value="Ribokinase-like"/>
    <property type="match status" value="1"/>
</dbReference>
<feature type="domain" description="Pyridoxamine kinase/Phosphomethylpyrimidine kinase" evidence="2">
    <location>
        <begin position="1"/>
        <end position="197"/>
    </location>
</feature>
<keyword evidence="3" id="KW-0418">Kinase</keyword>
<dbReference type="CDD" id="cd01169">
    <property type="entry name" value="HMPP_kinase"/>
    <property type="match status" value="1"/>
</dbReference>
<dbReference type="GO" id="GO:0005829">
    <property type="term" value="C:cytosol"/>
    <property type="evidence" value="ECO:0007669"/>
    <property type="project" value="TreeGrafter"/>
</dbReference>
<protein>
    <submittedName>
        <fullName evidence="3">Trifunctional hydroxymethylpyrimidine kinase/phosphomethylpyrimidine kinase/thiaminase</fullName>
    </submittedName>
</protein>
<dbReference type="GO" id="GO:0009228">
    <property type="term" value="P:thiamine biosynthetic process"/>
    <property type="evidence" value="ECO:0007669"/>
    <property type="project" value="InterPro"/>
</dbReference>
<dbReference type="Gene3D" id="3.40.1190.20">
    <property type="match status" value="1"/>
</dbReference>
<name>A0AAN6QKF7_9PEZI</name>
<dbReference type="Pfam" id="PF03070">
    <property type="entry name" value="TENA_THI-4"/>
    <property type="match status" value="1"/>
</dbReference>
<dbReference type="InterPro" id="IPR004399">
    <property type="entry name" value="HMP/HMP-P_kinase_dom"/>
</dbReference>
<sequence>MLASAGTVDIVADALREYSVKLAIVDPVMVATSGARLLPEDAVKMLCERLLPNTFLVTPNIPEARLMLEKTGRPAISVHDLDGLKQMARAVHELGSKYVLLKGGHLPLNADRKVVGSEDQKSLVANVLYGDDVNEVFELEYQHSRNTHGTGCTLASAIACHLANGTGVANAVRSACRYVEAGIKTSVNLGKGSGPLNHFHSMQISPFPPIVLSGRLTSGSGGFVDYVLEREDVKVAWHEYTHHEFVQKMGDGMLPPETFKSYMIQDYLYLVYRYFAFGLSLVDGSRSISPEPTHSLATKRKR</sequence>
<dbReference type="GO" id="GO:0008902">
    <property type="term" value="F:hydroxymethylpyrimidine kinase activity"/>
    <property type="evidence" value="ECO:0007669"/>
    <property type="project" value="TreeGrafter"/>
</dbReference>
<dbReference type="InterPro" id="IPR029056">
    <property type="entry name" value="Ribokinase-like"/>
</dbReference>
<dbReference type="Pfam" id="PF08543">
    <property type="entry name" value="Phos_pyr_kin"/>
    <property type="match status" value="1"/>
</dbReference>
<accession>A0AAN6QKF7</accession>